<protein>
    <submittedName>
        <fullName evidence="1">Heart-and neural crest derivatives-expressed protein 1</fullName>
    </submittedName>
</protein>
<reference evidence="1 2" key="1">
    <citation type="submission" date="2019-04" db="EMBL/GenBank/DDBJ databases">
        <title>Draft genome of the big-headed turtle Platysternon megacephalum.</title>
        <authorList>
            <person name="Gong S."/>
        </authorList>
    </citation>
    <scope>NUCLEOTIDE SEQUENCE [LARGE SCALE GENOMIC DNA]</scope>
    <source>
        <strain evidence="1">DO16091913</strain>
        <tissue evidence="1">Muscle</tissue>
    </source>
</reference>
<evidence type="ECO:0000313" key="2">
    <source>
        <dbReference type="Proteomes" id="UP000297703"/>
    </source>
</evidence>
<keyword evidence="2" id="KW-1185">Reference proteome</keyword>
<organism evidence="1 2">
    <name type="scientific">Platysternon megacephalum</name>
    <name type="common">big-headed turtle</name>
    <dbReference type="NCBI Taxonomy" id="55544"/>
    <lineage>
        <taxon>Eukaryota</taxon>
        <taxon>Metazoa</taxon>
        <taxon>Chordata</taxon>
        <taxon>Craniata</taxon>
        <taxon>Vertebrata</taxon>
        <taxon>Euteleostomi</taxon>
        <taxon>Archelosauria</taxon>
        <taxon>Testudinata</taxon>
        <taxon>Testudines</taxon>
        <taxon>Cryptodira</taxon>
        <taxon>Durocryptodira</taxon>
        <taxon>Testudinoidea</taxon>
        <taxon>Platysternidae</taxon>
        <taxon>Platysternon</taxon>
    </lineage>
</organism>
<evidence type="ECO:0000313" key="1">
    <source>
        <dbReference type="EMBL" id="TFK10072.1"/>
    </source>
</evidence>
<dbReference type="EMBL" id="QXTE01000045">
    <property type="protein sequence ID" value="TFK10072.1"/>
    <property type="molecule type" value="Genomic_DNA"/>
</dbReference>
<gene>
    <name evidence="1" type="ORF">DR999_PMT06799</name>
</gene>
<reference evidence="1 2" key="2">
    <citation type="submission" date="2019-04" db="EMBL/GenBank/DDBJ databases">
        <title>The genome sequence of big-headed turtle.</title>
        <authorList>
            <person name="Gong S."/>
        </authorList>
    </citation>
    <scope>NUCLEOTIDE SEQUENCE [LARGE SCALE GENOMIC DNA]</scope>
    <source>
        <strain evidence="1">DO16091913</strain>
        <tissue evidence="1">Muscle</tissue>
    </source>
</reference>
<dbReference type="AlphaFoldDB" id="A0A4D9ESH7"/>
<accession>A0A4D9ESH7</accession>
<name>A0A4D9ESH7_9SAUR</name>
<proteinExistence type="predicted"/>
<sequence>MLYKVFWEVPIRWKVKGPNASLKFHWWGRAGVSINGAEGMQVRKSGSCASSLYISRAQWKHMTHVTTDKQSATESANSMCMGTCLLQKPHCQGQKAVQKLGTSC</sequence>
<comment type="caution">
    <text evidence="1">The sequence shown here is derived from an EMBL/GenBank/DDBJ whole genome shotgun (WGS) entry which is preliminary data.</text>
</comment>
<dbReference type="Proteomes" id="UP000297703">
    <property type="component" value="Unassembled WGS sequence"/>
</dbReference>